<evidence type="ECO:0000313" key="7">
    <source>
        <dbReference type="EMBL" id="EXZ42271.1"/>
    </source>
</evidence>
<comment type="caution">
    <text evidence="7">The sequence shown here is derived from an EMBL/GenBank/DDBJ whole genome shotgun (WGS) entry which is preliminary data.</text>
</comment>
<dbReference type="InterPro" id="IPR002797">
    <property type="entry name" value="Polysacc_synth"/>
</dbReference>
<feature type="transmembrane region" description="Helical" evidence="6">
    <location>
        <begin position="294"/>
        <end position="319"/>
    </location>
</feature>
<keyword evidence="3 6" id="KW-0812">Transmembrane</keyword>
<feature type="transmembrane region" description="Helical" evidence="6">
    <location>
        <begin position="251"/>
        <end position="273"/>
    </location>
</feature>
<feature type="transmembrane region" description="Helical" evidence="6">
    <location>
        <begin position="361"/>
        <end position="385"/>
    </location>
</feature>
<organism evidence="7 8">
    <name type="scientific">Bacteroides fragilis str. 2-F-2 #4</name>
    <dbReference type="NCBI Taxonomy" id="1339280"/>
    <lineage>
        <taxon>Bacteria</taxon>
        <taxon>Pseudomonadati</taxon>
        <taxon>Bacteroidota</taxon>
        <taxon>Bacteroidia</taxon>
        <taxon>Bacteroidales</taxon>
        <taxon>Bacteroidaceae</taxon>
        <taxon>Bacteroides</taxon>
    </lineage>
</organism>
<reference evidence="7 8" key="1">
    <citation type="submission" date="2014-02" db="EMBL/GenBank/DDBJ databases">
        <authorList>
            <person name="Sears C."/>
            <person name="Carroll K."/>
            <person name="Sack B.R."/>
            <person name="Qadri F."/>
            <person name="Myers L.L."/>
            <person name="Chung G.-T."/>
            <person name="Escheverria P."/>
            <person name="Fraser C.M."/>
            <person name="Sadzewicz L."/>
            <person name="Shefchek K.A."/>
            <person name="Tallon L."/>
            <person name="Das S.P."/>
            <person name="Daugherty S."/>
            <person name="Mongodin E.F."/>
        </authorList>
    </citation>
    <scope>NUCLEOTIDE SEQUENCE [LARGE SCALE GENOMIC DNA]</scope>
    <source>
        <strain evidence="7 8">2-F-2 #4</strain>
    </source>
</reference>
<dbReference type="PATRIC" id="fig|1339280.3.peg.4396"/>
<dbReference type="RefSeq" id="WP_032571680.1">
    <property type="nucleotide sequence ID" value="NZ_JGDM01000114.1"/>
</dbReference>
<name>A0A016BP32_BACFG</name>
<keyword evidence="4 6" id="KW-1133">Transmembrane helix</keyword>
<dbReference type="GO" id="GO:0005886">
    <property type="term" value="C:plasma membrane"/>
    <property type="evidence" value="ECO:0007669"/>
    <property type="project" value="UniProtKB-SubCell"/>
</dbReference>
<comment type="subcellular location">
    <subcellularLocation>
        <location evidence="1">Cell membrane</location>
        <topology evidence="1">Multi-pass membrane protein</topology>
    </subcellularLocation>
</comment>
<gene>
    <name evidence="7" type="ORF">M076_4601</name>
</gene>
<dbReference type="InterPro" id="IPR050833">
    <property type="entry name" value="Poly_Biosynth_Transport"/>
</dbReference>
<evidence type="ECO:0000256" key="1">
    <source>
        <dbReference type="ARBA" id="ARBA00004651"/>
    </source>
</evidence>
<feature type="transmembrane region" description="Helical" evidence="6">
    <location>
        <begin position="391"/>
        <end position="408"/>
    </location>
</feature>
<sequence>MIDKFKELSKTGIIYTVGVALNSLIGYISLPIYSSYLTVEEYAVVNLIFLVGTLFSTIFYLGASSALTRFYYDYSDKDRCYIVSSSILLVSVGGVIQIIIACVFGKMISTIIFDTDCYFGCVILSLIISAITAINTNYLLLLRFENSNYVYVSLNALSLIVSIGTMIFLFHYYNNIYIPFLSQLLGNVIVLLILYIRYRRMYKFNFYKQEILKLLNFGFPIAISGLIYYLLSSSDQFILKKLTNLTDVGVYAFGSKLSMAIQVLIIMPFSLIWSQLRMKYRNEADFNGFISNVLSYYLLVTSVMTLVIVFLCEEILGIASTYNVSFMASLSYIPLLIMAQVVYGARGIIDYGIQINNKTLCYCIIGFLILLVNVVLNYVCIKFYGVKAAPIVKLITYFLYTLIFYFVSERYYHICFQRRNFITIMVLILAIIVYENIGVFQPFVIRILELFILMFVLSILFLNKKERQIIVNYLRK</sequence>
<dbReference type="EMBL" id="JGDM01000114">
    <property type="protein sequence ID" value="EXZ42271.1"/>
    <property type="molecule type" value="Genomic_DNA"/>
</dbReference>
<feature type="transmembrane region" description="Helical" evidence="6">
    <location>
        <begin position="331"/>
        <end position="349"/>
    </location>
</feature>
<dbReference type="PANTHER" id="PTHR30250">
    <property type="entry name" value="PST FAMILY PREDICTED COLANIC ACID TRANSPORTER"/>
    <property type="match status" value="1"/>
</dbReference>
<feature type="transmembrane region" description="Helical" evidence="6">
    <location>
        <begin position="149"/>
        <end position="170"/>
    </location>
</feature>
<evidence type="ECO:0000256" key="5">
    <source>
        <dbReference type="ARBA" id="ARBA00023136"/>
    </source>
</evidence>
<feature type="transmembrane region" description="Helical" evidence="6">
    <location>
        <begin position="443"/>
        <end position="462"/>
    </location>
</feature>
<evidence type="ECO:0000256" key="4">
    <source>
        <dbReference type="ARBA" id="ARBA00022989"/>
    </source>
</evidence>
<evidence type="ECO:0000256" key="3">
    <source>
        <dbReference type="ARBA" id="ARBA00022692"/>
    </source>
</evidence>
<evidence type="ECO:0000256" key="6">
    <source>
        <dbReference type="SAM" id="Phobius"/>
    </source>
</evidence>
<accession>A0A016BP32</accession>
<feature type="transmembrane region" description="Helical" evidence="6">
    <location>
        <begin position="42"/>
        <end position="61"/>
    </location>
</feature>
<feature type="transmembrane region" description="Helical" evidence="6">
    <location>
        <begin position="12"/>
        <end position="30"/>
    </location>
</feature>
<dbReference type="Proteomes" id="UP000022272">
    <property type="component" value="Unassembled WGS sequence"/>
</dbReference>
<evidence type="ECO:0000256" key="2">
    <source>
        <dbReference type="ARBA" id="ARBA00022475"/>
    </source>
</evidence>
<feature type="transmembrane region" description="Helical" evidence="6">
    <location>
        <begin position="117"/>
        <end position="142"/>
    </location>
</feature>
<dbReference type="PANTHER" id="PTHR30250:SF11">
    <property type="entry name" value="O-ANTIGEN TRANSPORTER-RELATED"/>
    <property type="match status" value="1"/>
</dbReference>
<feature type="transmembrane region" description="Helical" evidence="6">
    <location>
        <begin position="176"/>
        <end position="198"/>
    </location>
</feature>
<feature type="transmembrane region" description="Helical" evidence="6">
    <location>
        <begin position="81"/>
        <end position="105"/>
    </location>
</feature>
<feature type="transmembrane region" description="Helical" evidence="6">
    <location>
        <begin position="420"/>
        <end position="437"/>
    </location>
</feature>
<proteinExistence type="predicted"/>
<evidence type="ECO:0000313" key="8">
    <source>
        <dbReference type="Proteomes" id="UP000022272"/>
    </source>
</evidence>
<keyword evidence="2" id="KW-1003">Cell membrane</keyword>
<dbReference type="Pfam" id="PF01943">
    <property type="entry name" value="Polysacc_synt"/>
    <property type="match status" value="1"/>
</dbReference>
<protein>
    <submittedName>
        <fullName evidence="7">Polysaccharide biosynthesis family protein</fullName>
    </submittedName>
</protein>
<feature type="transmembrane region" description="Helical" evidence="6">
    <location>
        <begin position="210"/>
        <end position="231"/>
    </location>
</feature>
<keyword evidence="5 6" id="KW-0472">Membrane</keyword>
<dbReference type="AlphaFoldDB" id="A0A016BP32"/>